<protein>
    <submittedName>
        <fullName evidence="8">Rieske (2Fe-2S) protein</fullName>
    </submittedName>
</protein>
<dbReference type="PROSITE" id="PS51296">
    <property type="entry name" value="RIESKE"/>
    <property type="match status" value="1"/>
</dbReference>
<comment type="cofactor">
    <cofactor evidence="1">
        <name>Fe cation</name>
        <dbReference type="ChEBI" id="CHEBI:24875"/>
    </cofactor>
</comment>
<evidence type="ECO:0000256" key="3">
    <source>
        <dbReference type="ARBA" id="ARBA00022723"/>
    </source>
</evidence>
<dbReference type="PANTHER" id="PTHR43756:SF5">
    <property type="entry name" value="CHOLINE MONOOXYGENASE, CHLOROPLASTIC"/>
    <property type="match status" value="1"/>
</dbReference>
<dbReference type="SUPFAM" id="SSF50022">
    <property type="entry name" value="ISP domain"/>
    <property type="match status" value="1"/>
</dbReference>
<dbReference type="GO" id="GO:0016491">
    <property type="term" value="F:oxidoreductase activity"/>
    <property type="evidence" value="ECO:0007669"/>
    <property type="project" value="UniProtKB-KW"/>
</dbReference>
<evidence type="ECO:0000259" key="7">
    <source>
        <dbReference type="PROSITE" id="PS51296"/>
    </source>
</evidence>
<dbReference type="STRING" id="204669.Acid345_4010"/>
<evidence type="ECO:0000256" key="6">
    <source>
        <dbReference type="ARBA" id="ARBA00023014"/>
    </source>
</evidence>
<keyword evidence="4" id="KW-0560">Oxidoreductase</keyword>
<dbReference type="Gene3D" id="2.102.10.10">
    <property type="entry name" value="Rieske [2Fe-2S] iron-sulphur domain"/>
    <property type="match status" value="1"/>
</dbReference>
<evidence type="ECO:0000256" key="5">
    <source>
        <dbReference type="ARBA" id="ARBA00023004"/>
    </source>
</evidence>
<reference evidence="8 9" key="1">
    <citation type="journal article" date="2009" name="Appl. Environ. Microbiol.">
        <title>Three genomes from the phylum Acidobacteria provide insight into the lifestyles of these microorganisms in soils.</title>
        <authorList>
            <person name="Ward N.L."/>
            <person name="Challacombe J.F."/>
            <person name="Janssen P.H."/>
            <person name="Henrissat B."/>
            <person name="Coutinho P.M."/>
            <person name="Wu M."/>
            <person name="Xie G."/>
            <person name="Haft D.H."/>
            <person name="Sait M."/>
            <person name="Badger J."/>
            <person name="Barabote R.D."/>
            <person name="Bradley B."/>
            <person name="Brettin T.S."/>
            <person name="Brinkac L.M."/>
            <person name="Bruce D."/>
            <person name="Creasy T."/>
            <person name="Daugherty S.C."/>
            <person name="Davidsen T.M."/>
            <person name="DeBoy R.T."/>
            <person name="Detter J.C."/>
            <person name="Dodson R.J."/>
            <person name="Durkin A.S."/>
            <person name="Ganapathy A."/>
            <person name="Gwinn-Giglio M."/>
            <person name="Han C.S."/>
            <person name="Khouri H."/>
            <person name="Kiss H."/>
            <person name="Kothari S.P."/>
            <person name="Madupu R."/>
            <person name="Nelson K.E."/>
            <person name="Nelson W.C."/>
            <person name="Paulsen I."/>
            <person name="Penn K."/>
            <person name="Ren Q."/>
            <person name="Rosovitz M.J."/>
            <person name="Selengut J.D."/>
            <person name="Shrivastava S."/>
            <person name="Sullivan S.A."/>
            <person name="Tapia R."/>
            <person name="Thompson L.S."/>
            <person name="Watkins K.L."/>
            <person name="Yang Q."/>
            <person name="Yu C."/>
            <person name="Zafar N."/>
            <person name="Zhou L."/>
            <person name="Kuske C.R."/>
        </authorList>
    </citation>
    <scope>NUCLEOTIDE SEQUENCE [LARGE SCALE GENOMIC DNA]</scope>
    <source>
        <strain evidence="8 9">Ellin345</strain>
    </source>
</reference>
<dbReference type="AlphaFoldDB" id="Q1IJE0"/>
<dbReference type="OrthoDB" id="9800776at2"/>
<organism evidence="8 9">
    <name type="scientific">Koribacter versatilis (strain Ellin345)</name>
    <dbReference type="NCBI Taxonomy" id="204669"/>
    <lineage>
        <taxon>Bacteria</taxon>
        <taxon>Pseudomonadati</taxon>
        <taxon>Acidobacteriota</taxon>
        <taxon>Terriglobia</taxon>
        <taxon>Terriglobales</taxon>
        <taxon>Candidatus Korobacteraceae</taxon>
        <taxon>Candidatus Korobacter</taxon>
    </lineage>
</organism>
<dbReference type="InterPro" id="IPR001663">
    <property type="entry name" value="Rng_hydr_dOase-A"/>
</dbReference>
<dbReference type="InterPro" id="IPR017941">
    <property type="entry name" value="Rieske_2Fe-2S"/>
</dbReference>
<evidence type="ECO:0000256" key="4">
    <source>
        <dbReference type="ARBA" id="ARBA00023002"/>
    </source>
</evidence>
<dbReference type="Proteomes" id="UP000002432">
    <property type="component" value="Chromosome"/>
</dbReference>
<dbReference type="Pfam" id="PF00355">
    <property type="entry name" value="Rieske"/>
    <property type="match status" value="1"/>
</dbReference>
<dbReference type="Gene3D" id="3.90.380.10">
    <property type="entry name" value="Naphthalene 1,2-dioxygenase Alpha Subunit, Chain A, domain 1"/>
    <property type="match status" value="1"/>
</dbReference>
<dbReference type="EMBL" id="CP000360">
    <property type="protein sequence ID" value="ABF43010.1"/>
    <property type="molecule type" value="Genomic_DNA"/>
</dbReference>
<sequence length="376" mass="43227">MSTAYTNIRPALDASEAMTLPQQYYTDPAHFQREMEAIHFDMWLCAGRTNQIPNAGDYFTRRVANASVIIVRDEQGGIRAFHNVCRHRGTQLCKQESGSFSGSIQCGYHAWTYKLDGGLLRAPHMEKVEGFCEADYPLNHVAAEVWDGHIFINLSAHPIPFSEHLAGLDQKFRPWRMEELQMVERRVYHLKANWKLVIQNYSECLHCPIVHPLLQKQSHYMSGDNEPPQPTYLGGRMDLRDGVKSLTMDGNSIRCALPGLSSADERHVYYYCLLPNFFLNLHPDYMLTFTMWPKAADQTEIVCEWHFHPDEIAKPGFNPNDAIEFWDITNKQDWELSDLAQAGISSKGYQPGPYSNREELLLALDRFVLERTQGRK</sequence>
<dbReference type="KEGG" id="aba:Acid345_4010"/>
<keyword evidence="6" id="KW-0411">Iron-sulfur</keyword>
<dbReference type="PRINTS" id="PR00090">
    <property type="entry name" value="RNGDIOXGNASE"/>
</dbReference>
<evidence type="ECO:0000313" key="9">
    <source>
        <dbReference type="Proteomes" id="UP000002432"/>
    </source>
</evidence>
<dbReference type="Pfam" id="PF00848">
    <property type="entry name" value="Ring_hydroxyl_A"/>
    <property type="match status" value="1"/>
</dbReference>
<evidence type="ECO:0000256" key="1">
    <source>
        <dbReference type="ARBA" id="ARBA00001962"/>
    </source>
</evidence>
<keyword evidence="9" id="KW-1185">Reference proteome</keyword>
<dbReference type="RefSeq" id="WP_011524809.1">
    <property type="nucleotide sequence ID" value="NC_008009.1"/>
</dbReference>
<accession>Q1IJE0</accession>
<dbReference type="InterPro" id="IPR036922">
    <property type="entry name" value="Rieske_2Fe-2S_sf"/>
</dbReference>
<dbReference type="eggNOG" id="COG4638">
    <property type="taxonomic scope" value="Bacteria"/>
</dbReference>
<gene>
    <name evidence="8" type="ordered locus">Acid345_4010</name>
</gene>
<keyword evidence="5" id="KW-0408">Iron</keyword>
<dbReference type="HOGENOM" id="CLU_026244_3_0_0"/>
<dbReference type="EnsemblBacteria" id="ABF43010">
    <property type="protein sequence ID" value="ABF43010"/>
    <property type="gene ID" value="Acid345_4010"/>
</dbReference>
<evidence type="ECO:0000256" key="2">
    <source>
        <dbReference type="ARBA" id="ARBA00022714"/>
    </source>
</evidence>
<dbReference type="PANTHER" id="PTHR43756">
    <property type="entry name" value="CHOLINE MONOOXYGENASE, CHLOROPLASTIC"/>
    <property type="match status" value="1"/>
</dbReference>
<dbReference type="GO" id="GO:0051537">
    <property type="term" value="F:2 iron, 2 sulfur cluster binding"/>
    <property type="evidence" value="ECO:0007669"/>
    <property type="project" value="UniProtKB-KW"/>
</dbReference>
<proteinExistence type="predicted"/>
<dbReference type="CDD" id="cd03469">
    <property type="entry name" value="Rieske_RO_Alpha_N"/>
    <property type="match status" value="1"/>
</dbReference>
<keyword evidence="2" id="KW-0001">2Fe-2S</keyword>
<feature type="domain" description="Rieske" evidence="7">
    <location>
        <begin position="43"/>
        <end position="152"/>
    </location>
</feature>
<dbReference type="CDD" id="cd08884">
    <property type="entry name" value="RHO_alpha_C_GbcA-like"/>
    <property type="match status" value="1"/>
</dbReference>
<keyword evidence="3" id="KW-0479">Metal-binding</keyword>
<name>Q1IJE0_KORVE</name>
<dbReference type="InterPro" id="IPR015879">
    <property type="entry name" value="Ring_hydroxy_dOase_asu_C_dom"/>
</dbReference>
<dbReference type="GO" id="GO:0005506">
    <property type="term" value="F:iron ion binding"/>
    <property type="evidence" value="ECO:0007669"/>
    <property type="project" value="InterPro"/>
</dbReference>
<dbReference type="SUPFAM" id="SSF55961">
    <property type="entry name" value="Bet v1-like"/>
    <property type="match status" value="1"/>
</dbReference>
<evidence type="ECO:0000313" key="8">
    <source>
        <dbReference type="EMBL" id="ABF43010.1"/>
    </source>
</evidence>